<name>A0A6L9U9A2_9HYPH</name>
<gene>
    <name evidence="1" type="ORF">GR212_23510</name>
</gene>
<proteinExistence type="predicted"/>
<protein>
    <submittedName>
        <fullName evidence="1">Uncharacterized protein</fullName>
    </submittedName>
</protein>
<dbReference type="RefSeq" id="WP_163990042.1">
    <property type="nucleotide sequence ID" value="NZ_WUEY01000012.1"/>
</dbReference>
<sequence>MSDFNKRRALAFDGKFVRAELIENARDVAVHGVVTNLSNVKMVVGGDVPGIIPPWKSTILRGGLIASAERVSVVDVPTATNLGGVVFDGWDWFGDRMAEFPRHTPLYISPKDVAGSVRVNPWHFANAPQPREESSDFEIRLNLWWAPPKTDAGIHNTHDFLEIHTQISGNGRIQIFRDQAGADLYRELSTAPGDTHDPILQVEGVHAFRYPWHRGWTDEGCIWMAIELHPKR</sequence>
<dbReference type="EMBL" id="WUEY01000012">
    <property type="protein sequence ID" value="NEI72535.1"/>
    <property type="molecule type" value="Genomic_DNA"/>
</dbReference>
<evidence type="ECO:0000313" key="1">
    <source>
        <dbReference type="EMBL" id="NEI72535.1"/>
    </source>
</evidence>
<organism evidence="1 2">
    <name type="scientific">Rhizobium lusitanum</name>
    <dbReference type="NCBI Taxonomy" id="293958"/>
    <lineage>
        <taxon>Bacteria</taxon>
        <taxon>Pseudomonadati</taxon>
        <taxon>Pseudomonadota</taxon>
        <taxon>Alphaproteobacteria</taxon>
        <taxon>Hyphomicrobiales</taxon>
        <taxon>Rhizobiaceae</taxon>
        <taxon>Rhizobium/Agrobacterium group</taxon>
        <taxon>Rhizobium</taxon>
    </lineage>
</organism>
<reference evidence="1 2" key="1">
    <citation type="submission" date="2019-12" db="EMBL/GenBank/DDBJ databases">
        <title>Rhizobium genotypes associated with high levels of biological nitrogen fixation by grain legumes in a temperate-maritime cropping system.</title>
        <authorList>
            <person name="Maluk M."/>
            <person name="Francesc Ferrando Molina F."/>
            <person name="Lopez Del Egido L."/>
            <person name="Lafos M."/>
            <person name="Langarica-Fuentes A."/>
            <person name="Gebre Yohannes G."/>
            <person name="Young M.W."/>
            <person name="Martin P."/>
            <person name="Gantlett R."/>
            <person name="Kenicer G."/>
            <person name="Hawes C."/>
            <person name="Begg G.S."/>
            <person name="Quilliam R.S."/>
            <person name="Squire G.R."/>
            <person name="Poole P.S."/>
            <person name="Young P.W."/>
            <person name="Iannetta P.M."/>
            <person name="James E.K."/>
        </authorList>
    </citation>
    <scope>NUCLEOTIDE SEQUENCE [LARGE SCALE GENOMIC DNA]</scope>
    <source>
        <strain evidence="1 2">JHI1118</strain>
    </source>
</reference>
<dbReference type="Proteomes" id="UP000483035">
    <property type="component" value="Unassembled WGS sequence"/>
</dbReference>
<evidence type="ECO:0000313" key="2">
    <source>
        <dbReference type="Proteomes" id="UP000483035"/>
    </source>
</evidence>
<comment type="caution">
    <text evidence="1">The sequence shown here is derived from an EMBL/GenBank/DDBJ whole genome shotgun (WGS) entry which is preliminary data.</text>
</comment>
<accession>A0A6L9U9A2</accession>
<dbReference type="AlphaFoldDB" id="A0A6L9U9A2"/>